<feature type="compositionally biased region" description="Polar residues" evidence="5">
    <location>
        <begin position="542"/>
        <end position="563"/>
    </location>
</feature>
<evidence type="ECO:0000259" key="7">
    <source>
        <dbReference type="PROSITE" id="PS51545"/>
    </source>
</evidence>
<evidence type="ECO:0000256" key="5">
    <source>
        <dbReference type="SAM" id="MobiDB-lite"/>
    </source>
</evidence>
<dbReference type="GO" id="GO:0016020">
    <property type="term" value="C:membrane"/>
    <property type="evidence" value="ECO:0007669"/>
    <property type="project" value="TreeGrafter"/>
</dbReference>
<dbReference type="InterPro" id="IPR018936">
    <property type="entry name" value="PI3/4_kinase_CS"/>
</dbReference>
<feature type="compositionally biased region" description="Low complexity" evidence="5">
    <location>
        <begin position="196"/>
        <end position="205"/>
    </location>
</feature>
<dbReference type="InterPro" id="IPR036940">
    <property type="entry name" value="PI3/4_kinase_cat_sf"/>
</dbReference>
<dbReference type="InterPro" id="IPR021601">
    <property type="entry name" value="Phosphatidylino_kinase_fungi"/>
</dbReference>
<feature type="domain" description="PI3K/PI4K catalytic" evidence="6">
    <location>
        <begin position="693"/>
        <end position="972"/>
    </location>
</feature>
<dbReference type="InterPro" id="IPR011009">
    <property type="entry name" value="Kinase-like_dom_sf"/>
</dbReference>
<dbReference type="PROSITE" id="PS51545">
    <property type="entry name" value="PIK_HELICAL"/>
    <property type="match status" value="1"/>
</dbReference>
<comment type="catalytic activity">
    <reaction evidence="1">
        <text>a 1,2-diacyl-sn-glycero-3-phospho-(1D-myo-inositol) + ATP = a 1,2-diacyl-sn-glycero-3-phospho-(1D-myo-inositol 4-phosphate) + ADP + H(+)</text>
        <dbReference type="Rhea" id="RHEA:19877"/>
        <dbReference type="ChEBI" id="CHEBI:15378"/>
        <dbReference type="ChEBI" id="CHEBI:30616"/>
        <dbReference type="ChEBI" id="CHEBI:57880"/>
        <dbReference type="ChEBI" id="CHEBI:58178"/>
        <dbReference type="ChEBI" id="CHEBI:456216"/>
        <dbReference type="EC" id="2.7.1.67"/>
    </reaction>
</comment>
<dbReference type="Pfam" id="PF11522">
    <property type="entry name" value="Pik1"/>
    <property type="match status" value="1"/>
</dbReference>
<sequence>MSWNLLERFLDSEHFNKDPSLTVAYLARYAEHVGIHFVLCSKLRQFSYEEIEFFLPQLCHLLMSIDNDSMALEEFIIDLCEESVNGALLTFWLFQTYLHDLSSQPASNAFQTCRRVYNKVQRIVFGGAEPLRRERIQENVLPVTVLASLVLGSIGVPLLAQHVAPLAVAQSRRTRPIEDLISETLPQAQPQKLGRSRTVTGSTTTSRRERSGSIDPRDGTQRKSRRPAPVDTNGAVTPRTQPNTPRSDGPRRHAHRQYLAVTINYAAHGSSSSLPEERKASIAASAPVSPGVPRRPGEMARRHSQAPRATPASVTGSQRVSLLRQNYFRSETQFLTALEGISSRLVTVPKQARLSALRAELALIAQDLPAEVDIPTICPPTLVDGIASRSRHHRIVRLNPAEATSLNSAEKVPYLLMLEVLREDFDFDAESEQNEQLLATILSDKDRQRRRLFDTSDAAREISLQSPEKVLSNDSVLEPASGDLSSAALLQDLDGQRKQAPDSPRTRPAYNGLRDPPRLSNGFSAMSTVALATPRTSEGPISRSSSPGQRPTAYSKTQSQNQAEVSALADHMRTASQMLAQLELSAAKRPKPEVAAIKAKIIASMQSLEEQSFLTDDGLQGPNFDTIMDRATQEASHFEPSDLEGDTGDQPTDPKINTGRGADRMENDFKTGGIQRKGDRDDPSAATFGEAWEQKKERIRRSSPYGWAKNWDLISVIVKTGDDLRQEAFACQLIGVCSKIWSEHNVDAWVKTMRILVTGESSGLIETITSAVSLHSLKRSLTLASIAAGTNPKKRIASLQDHFTKTFGATDSPQYLKAIECFTESLAAYSIISYILQLKDRHNGNILIDSDGHMIHIDFGFMLSNSPGNMGFEAAPFKLTFEYVEVLGGVEGEAFLKFKELLKDAFQALRREAERIVTLVELMGKESKMACYGGGLPSVVSAIRARFVLEKSKEEAREWAEDLVTKSLGSYYTRYRTYSWA</sequence>
<dbReference type="GO" id="GO:0004430">
    <property type="term" value="F:1-phosphatidylinositol 4-kinase activity"/>
    <property type="evidence" value="ECO:0007669"/>
    <property type="project" value="UniProtKB-EC"/>
</dbReference>
<dbReference type="GO" id="GO:0048015">
    <property type="term" value="P:phosphatidylinositol-mediated signaling"/>
    <property type="evidence" value="ECO:0007669"/>
    <property type="project" value="TreeGrafter"/>
</dbReference>
<dbReference type="InterPro" id="IPR015433">
    <property type="entry name" value="PI3/4_kinase"/>
</dbReference>
<feature type="compositionally biased region" description="Basic and acidic residues" evidence="5">
    <location>
        <begin position="206"/>
        <end position="221"/>
    </location>
</feature>
<dbReference type="PROSITE" id="PS00916">
    <property type="entry name" value="PI3_4_KINASE_2"/>
    <property type="match status" value="1"/>
</dbReference>
<dbReference type="Gene3D" id="3.30.1010.10">
    <property type="entry name" value="Phosphatidylinositol 3-kinase Catalytic Subunit, Chain A, domain 4"/>
    <property type="match status" value="1"/>
</dbReference>
<evidence type="ECO:0000313" key="9">
    <source>
        <dbReference type="Proteomes" id="UP001271007"/>
    </source>
</evidence>
<dbReference type="SUPFAM" id="SSF48371">
    <property type="entry name" value="ARM repeat"/>
    <property type="match status" value="1"/>
</dbReference>
<dbReference type="AlphaFoldDB" id="A0AAJ0LXB5"/>
<evidence type="ECO:0000256" key="4">
    <source>
        <dbReference type="ARBA" id="ARBA00022777"/>
    </source>
</evidence>
<name>A0AAJ0LXB5_9PEZI</name>
<dbReference type="Gene3D" id="1.10.1070.11">
    <property type="entry name" value="Phosphatidylinositol 3-/4-kinase, catalytic domain"/>
    <property type="match status" value="1"/>
</dbReference>
<accession>A0AAJ0LXB5</accession>
<evidence type="ECO:0000259" key="6">
    <source>
        <dbReference type="PROSITE" id="PS50290"/>
    </source>
</evidence>
<keyword evidence="3 8" id="KW-0808">Transferase</keyword>
<dbReference type="InterPro" id="IPR000403">
    <property type="entry name" value="PI3/4_kinase_cat_dom"/>
</dbReference>
<evidence type="ECO:0000313" key="8">
    <source>
        <dbReference type="EMBL" id="KAK3058634.1"/>
    </source>
</evidence>
<evidence type="ECO:0000256" key="1">
    <source>
        <dbReference type="ARBA" id="ARBA00001686"/>
    </source>
</evidence>
<feature type="region of interest" description="Disordered" evidence="5">
    <location>
        <begin position="181"/>
        <end position="252"/>
    </location>
</feature>
<dbReference type="GO" id="GO:0005737">
    <property type="term" value="C:cytoplasm"/>
    <property type="evidence" value="ECO:0007669"/>
    <property type="project" value="TreeGrafter"/>
</dbReference>
<feature type="region of interest" description="Disordered" evidence="5">
    <location>
        <begin position="270"/>
        <end position="317"/>
    </location>
</feature>
<dbReference type="CDD" id="cd05168">
    <property type="entry name" value="PI4Kc_III_beta"/>
    <property type="match status" value="1"/>
</dbReference>
<dbReference type="Gene3D" id="6.10.140.1260">
    <property type="match status" value="1"/>
</dbReference>
<proteinExistence type="predicted"/>
<dbReference type="EC" id="2.7.1.67" evidence="2"/>
<evidence type="ECO:0000256" key="2">
    <source>
        <dbReference type="ARBA" id="ARBA00012169"/>
    </source>
</evidence>
<dbReference type="PANTHER" id="PTHR10048">
    <property type="entry name" value="PHOSPHATIDYLINOSITOL KINASE"/>
    <property type="match status" value="1"/>
</dbReference>
<feature type="compositionally biased region" description="Polar residues" evidence="5">
    <location>
        <begin position="234"/>
        <end position="246"/>
    </location>
</feature>
<evidence type="ECO:0000256" key="3">
    <source>
        <dbReference type="ARBA" id="ARBA00022679"/>
    </source>
</evidence>
<dbReference type="Pfam" id="PF00454">
    <property type="entry name" value="PI3_PI4_kinase"/>
    <property type="match status" value="1"/>
</dbReference>
<reference evidence="8" key="1">
    <citation type="submission" date="2023-04" db="EMBL/GenBank/DDBJ databases">
        <title>Black Yeasts Isolated from many extreme environments.</title>
        <authorList>
            <person name="Coleine C."/>
            <person name="Stajich J.E."/>
            <person name="Selbmann L."/>
        </authorList>
    </citation>
    <scope>NUCLEOTIDE SEQUENCE</scope>
    <source>
        <strain evidence="8">CCFEE 5312</strain>
    </source>
</reference>
<keyword evidence="4" id="KW-0418">Kinase</keyword>
<dbReference type="SUPFAM" id="SSF56112">
    <property type="entry name" value="Protein kinase-like (PK-like)"/>
    <property type="match status" value="1"/>
</dbReference>
<dbReference type="Proteomes" id="UP001271007">
    <property type="component" value="Unassembled WGS sequence"/>
</dbReference>
<dbReference type="Pfam" id="PF21245">
    <property type="entry name" value="PI4KB-PIK1_PIK"/>
    <property type="match status" value="1"/>
</dbReference>
<dbReference type="PROSITE" id="PS00915">
    <property type="entry name" value="PI3_4_KINASE_1"/>
    <property type="match status" value="1"/>
</dbReference>
<dbReference type="PANTHER" id="PTHR10048:SF22">
    <property type="entry name" value="PHOSPHATIDYLINOSITOL 4-KINASE BETA"/>
    <property type="match status" value="1"/>
</dbReference>
<feature type="region of interest" description="Disordered" evidence="5">
    <location>
        <begin position="635"/>
        <end position="690"/>
    </location>
</feature>
<dbReference type="InterPro" id="IPR057754">
    <property type="entry name" value="PI4-kinase_beta/PIK1_cat"/>
</dbReference>
<keyword evidence="9" id="KW-1185">Reference proteome</keyword>
<dbReference type="SMART" id="SM00146">
    <property type="entry name" value="PI3Kc"/>
    <property type="match status" value="1"/>
</dbReference>
<feature type="domain" description="PIK helical" evidence="7">
    <location>
        <begin position="1"/>
        <end position="120"/>
    </location>
</feature>
<dbReference type="PROSITE" id="PS50290">
    <property type="entry name" value="PI3_4_KINASE_3"/>
    <property type="match status" value="1"/>
</dbReference>
<dbReference type="InterPro" id="IPR049160">
    <property type="entry name" value="PI4KB-PIK1_PIK"/>
</dbReference>
<dbReference type="GO" id="GO:0046854">
    <property type="term" value="P:phosphatidylinositol phosphate biosynthetic process"/>
    <property type="evidence" value="ECO:0007669"/>
    <property type="project" value="InterPro"/>
</dbReference>
<organism evidence="8 9">
    <name type="scientific">Extremus antarcticus</name>
    <dbReference type="NCBI Taxonomy" id="702011"/>
    <lineage>
        <taxon>Eukaryota</taxon>
        <taxon>Fungi</taxon>
        <taxon>Dikarya</taxon>
        <taxon>Ascomycota</taxon>
        <taxon>Pezizomycotina</taxon>
        <taxon>Dothideomycetes</taxon>
        <taxon>Dothideomycetidae</taxon>
        <taxon>Mycosphaerellales</taxon>
        <taxon>Extremaceae</taxon>
        <taxon>Extremus</taxon>
    </lineage>
</organism>
<dbReference type="InterPro" id="IPR016024">
    <property type="entry name" value="ARM-type_fold"/>
</dbReference>
<comment type="caution">
    <text evidence="8">The sequence shown here is derived from an EMBL/GenBank/DDBJ whole genome shotgun (WGS) entry which is preliminary data.</text>
</comment>
<dbReference type="FunFam" id="1.10.1070.11:FF:000016">
    <property type="entry name" value="PIK1p Phosphatidylinositol 4-kinase"/>
    <property type="match status" value="1"/>
</dbReference>
<feature type="region of interest" description="Disordered" evidence="5">
    <location>
        <begin position="495"/>
        <end position="563"/>
    </location>
</feature>
<dbReference type="EMBL" id="JAWDJX010000001">
    <property type="protein sequence ID" value="KAK3058634.1"/>
    <property type="molecule type" value="Genomic_DNA"/>
</dbReference>
<dbReference type="InterPro" id="IPR001263">
    <property type="entry name" value="PI3K_accessory_dom"/>
</dbReference>
<protein>
    <recommendedName>
        <fullName evidence="2">1-phosphatidylinositol 4-kinase</fullName>
        <ecNumber evidence="2">2.7.1.67</ecNumber>
    </recommendedName>
</protein>
<gene>
    <name evidence="8" type="primary">PIK1_1</name>
    <name evidence="8" type="ORF">LTR09_000199</name>
</gene>